<protein>
    <submittedName>
        <fullName evidence="1">4189_t:CDS:1</fullName>
    </submittedName>
</protein>
<name>A0A9N9J8C8_9GLOM</name>
<dbReference type="OrthoDB" id="2365682at2759"/>
<organism evidence="1 2">
    <name type="scientific">Funneliformis caledonium</name>
    <dbReference type="NCBI Taxonomy" id="1117310"/>
    <lineage>
        <taxon>Eukaryota</taxon>
        <taxon>Fungi</taxon>
        <taxon>Fungi incertae sedis</taxon>
        <taxon>Mucoromycota</taxon>
        <taxon>Glomeromycotina</taxon>
        <taxon>Glomeromycetes</taxon>
        <taxon>Glomerales</taxon>
        <taxon>Glomeraceae</taxon>
        <taxon>Funneliformis</taxon>
    </lineage>
</organism>
<dbReference type="Proteomes" id="UP000789570">
    <property type="component" value="Unassembled WGS sequence"/>
</dbReference>
<accession>A0A9N9J8C8</accession>
<dbReference type="AlphaFoldDB" id="A0A9N9J8C8"/>
<evidence type="ECO:0000313" key="1">
    <source>
        <dbReference type="EMBL" id="CAG8768541.1"/>
    </source>
</evidence>
<dbReference type="EMBL" id="CAJVPQ010026318">
    <property type="protein sequence ID" value="CAG8768541.1"/>
    <property type="molecule type" value="Genomic_DNA"/>
</dbReference>
<comment type="caution">
    <text evidence="1">The sequence shown here is derived from an EMBL/GenBank/DDBJ whole genome shotgun (WGS) entry which is preliminary data.</text>
</comment>
<proteinExistence type="predicted"/>
<sequence>DFKKVKLFEDTYLNSFYSYEKFDDINEINIFKVGKTTGLTFEKLVPIYSFIFINLRNENIEFTE</sequence>
<feature type="non-terminal residue" evidence="1">
    <location>
        <position position="1"/>
    </location>
</feature>
<keyword evidence="2" id="KW-1185">Reference proteome</keyword>
<reference evidence="1" key="1">
    <citation type="submission" date="2021-06" db="EMBL/GenBank/DDBJ databases">
        <authorList>
            <person name="Kallberg Y."/>
            <person name="Tangrot J."/>
            <person name="Rosling A."/>
        </authorList>
    </citation>
    <scope>NUCLEOTIDE SEQUENCE</scope>
    <source>
        <strain evidence="1">UK204</strain>
    </source>
</reference>
<feature type="non-terminal residue" evidence="1">
    <location>
        <position position="64"/>
    </location>
</feature>
<gene>
    <name evidence="1" type="ORF">FCALED_LOCUS17383</name>
</gene>
<evidence type="ECO:0000313" key="2">
    <source>
        <dbReference type="Proteomes" id="UP000789570"/>
    </source>
</evidence>